<sequence>MSYYGYTGYSTEDDYQPTADDEMNDRPGDDWKVYTVGHLVDHRTVTQVNGQTQTEIFVVDKIMHTTYLNLVKTISNGRRTNQTSF</sequence>
<feature type="compositionally biased region" description="Acidic residues" evidence="1">
    <location>
        <begin position="11"/>
        <end position="23"/>
    </location>
</feature>
<dbReference type="KEGG" id="ker:91105099"/>
<evidence type="ECO:0000313" key="2">
    <source>
        <dbReference type="EMBL" id="WWD08187.1"/>
    </source>
</evidence>
<evidence type="ECO:0000313" key="3">
    <source>
        <dbReference type="Proteomes" id="UP001358614"/>
    </source>
</evidence>
<gene>
    <name evidence="2" type="ORF">V865_006298</name>
</gene>
<dbReference type="EMBL" id="CP144089">
    <property type="protein sequence ID" value="WWD08187.1"/>
    <property type="molecule type" value="Genomic_DNA"/>
</dbReference>
<protein>
    <submittedName>
        <fullName evidence="2">Uncharacterized protein</fullName>
    </submittedName>
</protein>
<name>A0AAX4KPC4_9TREE</name>
<evidence type="ECO:0000256" key="1">
    <source>
        <dbReference type="SAM" id="MobiDB-lite"/>
    </source>
</evidence>
<proteinExistence type="predicted"/>
<feature type="region of interest" description="Disordered" evidence="1">
    <location>
        <begin position="1"/>
        <end position="27"/>
    </location>
</feature>
<organism evidence="2 3">
    <name type="scientific">Kwoniella europaea PYCC6329</name>
    <dbReference type="NCBI Taxonomy" id="1423913"/>
    <lineage>
        <taxon>Eukaryota</taxon>
        <taxon>Fungi</taxon>
        <taxon>Dikarya</taxon>
        <taxon>Basidiomycota</taxon>
        <taxon>Agaricomycotina</taxon>
        <taxon>Tremellomycetes</taxon>
        <taxon>Tremellales</taxon>
        <taxon>Cryptococcaceae</taxon>
        <taxon>Kwoniella</taxon>
    </lineage>
</organism>
<dbReference type="RefSeq" id="XP_066086154.1">
    <property type="nucleotide sequence ID" value="XM_066230057.1"/>
</dbReference>
<dbReference type="AlphaFoldDB" id="A0AAX4KPC4"/>
<dbReference type="Proteomes" id="UP001358614">
    <property type="component" value="Chromosome 1"/>
</dbReference>
<dbReference type="GeneID" id="91105099"/>
<keyword evidence="3" id="KW-1185">Reference proteome</keyword>
<reference evidence="2 3" key="1">
    <citation type="submission" date="2024-01" db="EMBL/GenBank/DDBJ databases">
        <title>Comparative genomics of Cryptococcus and Kwoniella reveals pathogenesis evolution and contrasting modes of karyotype evolution via chromosome fusion or intercentromeric recombination.</title>
        <authorList>
            <person name="Coelho M.A."/>
            <person name="David-Palma M."/>
            <person name="Shea T."/>
            <person name="Bowers K."/>
            <person name="McGinley-Smith S."/>
            <person name="Mohammad A.W."/>
            <person name="Gnirke A."/>
            <person name="Yurkov A.M."/>
            <person name="Nowrousian M."/>
            <person name="Sun S."/>
            <person name="Cuomo C.A."/>
            <person name="Heitman J."/>
        </authorList>
    </citation>
    <scope>NUCLEOTIDE SEQUENCE [LARGE SCALE GENOMIC DNA]</scope>
    <source>
        <strain evidence="2 3">PYCC6329</strain>
    </source>
</reference>
<accession>A0AAX4KPC4</accession>